<evidence type="ECO:0000259" key="1">
    <source>
        <dbReference type="Pfam" id="PF07596"/>
    </source>
</evidence>
<dbReference type="AlphaFoldDB" id="D2R0R0"/>
<gene>
    <name evidence="2" type="ordered locus">Psta_1984</name>
</gene>
<sequence precursor="true">MKTAARKRPGFTLVELLVVIAIIGVLVALLLPAVQAAREAARRTQCTNNQKQWALAFHNYADINTEALPIAMAKSAPHLRHTWVIGLYPFMEQTAAYGIYRQDYAFHIAPNIVQSATTGVLNTHFGAMTCPSDRKGFWRGDTYWRVRSNYVVNFGATRSTTPALRISPFRLNAYSRMAEATDGLSNTLLMSELIIAQQDNFWDCRGDVHNDDDGSIFMTNNTPNSGTDFCVICNASAAGSITPPPCQTGAQNYGSPDSTTSTIAARSKHPNGVVTCRLDGSVGFTSNTIAIAVWQALGSAQAGDVVNN</sequence>
<dbReference type="SUPFAM" id="SSF54523">
    <property type="entry name" value="Pili subunits"/>
    <property type="match status" value="1"/>
</dbReference>
<dbReference type="KEGG" id="psl:Psta_1984"/>
<dbReference type="Pfam" id="PF07596">
    <property type="entry name" value="SBP_bac_10"/>
    <property type="match status" value="1"/>
</dbReference>
<accession>D2R0R0</accession>
<dbReference type="Pfam" id="PF07963">
    <property type="entry name" value="N_methyl"/>
    <property type="match status" value="1"/>
</dbReference>
<protein>
    <recommendedName>
        <fullName evidence="1">DUF1559 domain-containing protein</fullName>
    </recommendedName>
</protein>
<dbReference type="HOGENOM" id="CLU_041661_0_0_0"/>
<dbReference type="Gene3D" id="3.30.700.10">
    <property type="entry name" value="Glycoprotein, Type 4 Pilin"/>
    <property type="match status" value="1"/>
</dbReference>
<dbReference type="InterPro" id="IPR012902">
    <property type="entry name" value="N_methyl_site"/>
</dbReference>
<dbReference type="EMBL" id="CP001848">
    <property type="protein sequence ID" value="ADB16658.1"/>
    <property type="molecule type" value="Genomic_DNA"/>
</dbReference>
<name>D2R0R0_PIRSD</name>
<evidence type="ECO:0000313" key="2">
    <source>
        <dbReference type="EMBL" id="ADB16658.1"/>
    </source>
</evidence>
<dbReference type="STRING" id="530564.Psta_1984"/>
<dbReference type="PANTHER" id="PTHR30093:SF2">
    <property type="entry name" value="TYPE II SECRETION SYSTEM PROTEIN H"/>
    <property type="match status" value="1"/>
</dbReference>
<proteinExistence type="predicted"/>
<feature type="domain" description="DUF1559" evidence="1">
    <location>
        <begin position="35"/>
        <end position="290"/>
    </location>
</feature>
<dbReference type="NCBIfam" id="TIGR02532">
    <property type="entry name" value="IV_pilin_GFxxxE"/>
    <property type="match status" value="1"/>
</dbReference>
<dbReference type="InterPro" id="IPR045584">
    <property type="entry name" value="Pilin-like"/>
</dbReference>
<organism evidence="2 3">
    <name type="scientific">Pirellula staleyi (strain ATCC 27377 / DSM 6068 / ICPB 4128)</name>
    <name type="common">Pirella staleyi</name>
    <dbReference type="NCBI Taxonomy" id="530564"/>
    <lineage>
        <taxon>Bacteria</taxon>
        <taxon>Pseudomonadati</taxon>
        <taxon>Planctomycetota</taxon>
        <taxon>Planctomycetia</taxon>
        <taxon>Pirellulales</taxon>
        <taxon>Pirellulaceae</taxon>
        <taxon>Pirellula</taxon>
    </lineage>
</organism>
<dbReference type="eggNOG" id="COG2165">
    <property type="taxonomic scope" value="Bacteria"/>
</dbReference>
<reference evidence="2 3" key="1">
    <citation type="journal article" date="2009" name="Stand. Genomic Sci.">
        <title>Complete genome sequence of Pirellula staleyi type strain (ATCC 27377).</title>
        <authorList>
            <person name="Clum A."/>
            <person name="Tindall B.J."/>
            <person name="Sikorski J."/>
            <person name="Ivanova N."/>
            <person name="Mavrommatis K."/>
            <person name="Lucas S."/>
            <person name="Glavina del Rio T."/>
            <person name="Nolan M."/>
            <person name="Chen F."/>
            <person name="Tice H."/>
            <person name="Pitluck S."/>
            <person name="Cheng J.F."/>
            <person name="Chertkov O."/>
            <person name="Brettin T."/>
            <person name="Han C."/>
            <person name="Detter J.C."/>
            <person name="Kuske C."/>
            <person name="Bruce D."/>
            <person name="Goodwin L."/>
            <person name="Ovchinikova G."/>
            <person name="Pati A."/>
            <person name="Mikhailova N."/>
            <person name="Chen A."/>
            <person name="Palaniappan K."/>
            <person name="Land M."/>
            <person name="Hauser L."/>
            <person name="Chang Y.J."/>
            <person name="Jeffries C.D."/>
            <person name="Chain P."/>
            <person name="Rohde M."/>
            <person name="Goker M."/>
            <person name="Bristow J."/>
            <person name="Eisen J.A."/>
            <person name="Markowitz V."/>
            <person name="Hugenholtz P."/>
            <person name="Kyrpides N.C."/>
            <person name="Klenk H.P."/>
            <person name="Lapidus A."/>
        </authorList>
    </citation>
    <scope>NUCLEOTIDE SEQUENCE [LARGE SCALE GENOMIC DNA]</scope>
    <source>
        <strain evidence="3">ATCC 27377 / DSM 6068 / ICPB 4128</strain>
    </source>
</reference>
<dbReference type="Proteomes" id="UP000001887">
    <property type="component" value="Chromosome"/>
</dbReference>
<keyword evidence="3" id="KW-1185">Reference proteome</keyword>
<dbReference type="PANTHER" id="PTHR30093">
    <property type="entry name" value="GENERAL SECRETION PATHWAY PROTEIN G"/>
    <property type="match status" value="1"/>
</dbReference>
<dbReference type="InterPro" id="IPR011453">
    <property type="entry name" value="DUF1559"/>
</dbReference>
<dbReference type="OrthoDB" id="270727at2"/>
<evidence type="ECO:0000313" key="3">
    <source>
        <dbReference type="Proteomes" id="UP000001887"/>
    </source>
</evidence>